<dbReference type="AlphaFoldDB" id="A0A7S2EC40"/>
<keyword evidence="2" id="KW-0732">Signal</keyword>
<gene>
    <name evidence="3" type="ORF">DBRI1063_LOCUS9817</name>
</gene>
<feature type="chain" id="PRO_5030750304" evidence="2">
    <location>
        <begin position="24"/>
        <end position="324"/>
    </location>
</feature>
<sequence length="324" mass="34703">MRFYTTTALFLATLSLILESSHGGRCESEAQNVKNTFKDKLGVDVGTAMFEAYCNRKGRTPTAPRRTRPTVGGMENPEEEGKGLKKADALNMKGKTTSRRMQTSGKKGSGKKGGIINPVNPDFCPNWAPTPDRIARAVPIDASGKKGGASPGPVEEELLVVFDIDGFGIFTDFGFPIPLDPIEENFFTATTGPFEPPLSYFYESALSFDGERVGLLFVSCLIDNPISRDSGICTVSIQFVNPLPDPAIPPYGDLEYTGVVSATGRIFIATLIAPGLFFPLDAILPLAQGRGLCGLESVVAVEMDSVTETLALVFTPAINPIVLV</sequence>
<feature type="compositionally biased region" description="Basic and acidic residues" evidence="1">
    <location>
        <begin position="79"/>
        <end position="88"/>
    </location>
</feature>
<accession>A0A7S2EC40</accession>
<reference evidence="3" key="1">
    <citation type="submission" date="2021-01" db="EMBL/GenBank/DDBJ databases">
        <authorList>
            <person name="Corre E."/>
            <person name="Pelletier E."/>
            <person name="Niang G."/>
            <person name="Scheremetjew M."/>
            <person name="Finn R."/>
            <person name="Kale V."/>
            <person name="Holt S."/>
            <person name="Cochrane G."/>
            <person name="Meng A."/>
            <person name="Brown T."/>
            <person name="Cohen L."/>
        </authorList>
    </citation>
    <scope>NUCLEOTIDE SEQUENCE</scope>
    <source>
        <strain evidence="3">Pop2</strain>
    </source>
</reference>
<dbReference type="EMBL" id="HBGN01015289">
    <property type="protein sequence ID" value="CAD9327667.1"/>
    <property type="molecule type" value="Transcribed_RNA"/>
</dbReference>
<evidence type="ECO:0000256" key="1">
    <source>
        <dbReference type="SAM" id="MobiDB-lite"/>
    </source>
</evidence>
<proteinExistence type="predicted"/>
<name>A0A7S2EC40_9STRA</name>
<evidence type="ECO:0000256" key="2">
    <source>
        <dbReference type="SAM" id="SignalP"/>
    </source>
</evidence>
<protein>
    <submittedName>
        <fullName evidence="3">Uncharacterized protein</fullName>
    </submittedName>
</protein>
<feature type="region of interest" description="Disordered" evidence="1">
    <location>
        <begin position="57"/>
        <end position="115"/>
    </location>
</feature>
<feature type="signal peptide" evidence="2">
    <location>
        <begin position="1"/>
        <end position="23"/>
    </location>
</feature>
<organism evidence="3">
    <name type="scientific">Ditylum brightwellii</name>
    <dbReference type="NCBI Taxonomy" id="49249"/>
    <lineage>
        <taxon>Eukaryota</taxon>
        <taxon>Sar</taxon>
        <taxon>Stramenopiles</taxon>
        <taxon>Ochrophyta</taxon>
        <taxon>Bacillariophyta</taxon>
        <taxon>Mediophyceae</taxon>
        <taxon>Lithodesmiophycidae</taxon>
        <taxon>Lithodesmiales</taxon>
        <taxon>Lithodesmiaceae</taxon>
        <taxon>Ditylum</taxon>
    </lineage>
</organism>
<evidence type="ECO:0000313" key="3">
    <source>
        <dbReference type="EMBL" id="CAD9327667.1"/>
    </source>
</evidence>